<reference evidence="1 2" key="1">
    <citation type="journal article" date="2018" name="New Phytol.">
        <title>Phylogenomics of Endogonaceae and evolution of mycorrhizas within Mucoromycota.</title>
        <authorList>
            <person name="Chang Y."/>
            <person name="Desiro A."/>
            <person name="Na H."/>
            <person name="Sandor L."/>
            <person name="Lipzen A."/>
            <person name="Clum A."/>
            <person name="Barry K."/>
            <person name="Grigoriev I.V."/>
            <person name="Martin F.M."/>
            <person name="Stajich J.E."/>
            <person name="Smith M.E."/>
            <person name="Bonito G."/>
            <person name="Spatafora J.W."/>
        </authorList>
    </citation>
    <scope>NUCLEOTIDE SEQUENCE [LARGE SCALE GENOMIC DNA]</scope>
    <source>
        <strain evidence="1 2">GMNB39</strain>
    </source>
</reference>
<dbReference type="Proteomes" id="UP000268093">
    <property type="component" value="Unassembled WGS sequence"/>
</dbReference>
<evidence type="ECO:0000313" key="2">
    <source>
        <dbReference type="Proteomes" id="UP000268093"/>
    </source>
</evidence>
<proteinExistence type="predicted"/>
<dbReference type="EMBL" id="RBNI01011920">
    <property type="protein sequence ID" value="RUP43012.1"/>
    <property type="molecule type" value="Genomic_DNA"/>
</dbReference>
<sequence>MSVRRRSDSEMRGVLFGDGVVNVDVAVLDKAWLDVEVGETGQLELVGHGGLNVADGLVLRVVAAFAEREVAEPLVGTAHEDGDAAEVALAPLGRVRFDEVAEFGLPVVVVQTDLAANGDVENVTHEVRLVLQRGLAIGVGQRCITERLEDAIKGRHGARADGLLVVPVEQEGQVGDGGDTLGALGVAGDVLEQELPRDDERGNVEIIVDVEDLVSVVRATRVDLEGSQTDPFVLMVEEVRQDIEHVELGIDQVFDGVEAGSSVLDPATVHLLLNGRDEDLLHLIDTLLPLELGQFLERGLEELIQRTTDGDRVDGVKQHDDEGVLGANLGVGEYDARDFIGVVLELVAQGENNLLLALLAIEQDFDVVVVLHELGDDGVLVLLKPASKAIEDVQDGGQLVHKVVDVSLRLEVIAGKGFDDVAELLDREVVPVVSHFLVHLVQRQLELGREATRQGREYGPELRVRVAEDFHELADGGLGNGLVIVPLEDVLKHTLDLLEPLEGLVAADVGRPEGGRLAGERDSVLDASGVVEGEDTDDVAGVEGSTGLLDELDDAVLGGNEGHIHFHNFDLCVRLAGIDMLARFQQQADELARARATQLRGVVLLLELARLAVNHEPRAGHFLARVGRVALAIEQDE</sequence>
<accession>A0A433CWR1</accession>
<evidence type="ECO:0000313" key="1">
    <source>
        <dbReference type="EMBL" id="RUP43012.1"/>
    </source>
</evidence>
<keyword evidence="2" id="KW-1185">Reference proteome</keyword>
<name>A0A433CWR1_9FUNG</name>
<organism evidence="1 2">
    <name type="scientific">Jimgerdemannia flammicorona</name>
    <dbReference type="NCBI Taxonomy" id="994334"/>
    <lineage>
        <taxon>Eukaryota</taxon>
        <taxon>Fungi</taxon>
        <taxon>Fungi incertae sedis</taxon>
        <taxon>Mucoromycota</taxon>
        <taxon>Mucoromycotina</taxon>
        <taxon>Endogonomycetes</taxon>
        <taxon>Endogonales</taxon>
        <taxon>Endogonaceae</taxon>
        <taxon>Jimgerdemannia</taxon>
    </lineage>
</organism>
<dbReference type="OrthoDB" id="10673716at2759"/>
<gene>
    <name evidence="1" type="ORF">BC936DRAFT_137775</name>
</gene>
<dbReference type="AlphaFoldDB" id="A0A433CWR1"/>
<comment type="caution">
    <text evidence="1">The sequence shown here is derived from an EMBL/GenBank/DDBJ whole genome shotgun (WGS) entry which is preliminary data.</text>
</comment>
<protein>
    <submittedName>
        <fullName evidence="1">Uncharacterized protein</fullName>
    </submittedName>
</protein>